<feature type="domain" description="Lipoyl-binding" evidence="2">
    <location>
        <begin position="1"/>
        <end position="66"/>
    </location>
</feature>
<protein>
    <submittedName>
        <fullName evidence="4">Lipoyl-binding domain-containing protein</fullName>
    </submittedName>
</protein>
<dbReference type="InterPro" id="IPR000089">
    <property type="entry name" value="Biotin_lipoyl"/>
</dbReference>
<evidence type="ECO:0000313" key="3">
    <source>
        <dbReference type="Proteomes" id="UP000095283"/>
    </source>
</evidence>
<dbReference type="WBParaSite" id="Hba_05040">
    <property type="protein sequence ID" value="Hba_05040"/>
    <property type="gene ID" value="Hba_05040"/>
</dbReference>
<dbReference type="CDD" id="cd06850">
    <property type="entry name" value="biotinyl_domain"/>
    <property type="match status" value="1"/>
</dbReference>
<evidence type="ECO:0000256" key="1">
    <source>
        <dbReference type="ARBA" id="ARBA00023267"/>
    </source>
</evidence>
<proteinExistence type="predicted"/>
<keyword evidence="3" id="KW-1185">Reference proteome</keyword>
<sequence length="66" mass="6936">MSPMPGAIKNVSVKVGDLVGEGQELIIMEAMKMQNSLHAGKTGKVKAVNVKVGSTVDEGEILVELE</sequence>
<accession>A0A1I7WJ60</accession>
<dbReference type="Proteomes" id="UP000095283">
    <property type="component" value="Unplaced"/>
</dbReference>
<dbReference type="PROSITE" id="PS50968">
    <property type="entry name" value="BIOTINYL_LIPOYL"/>
    <property type="match status" value="1"/>
</dbReference>
<dbReference type="PROSITE" id="PS00188">
    <property type="entry name" value="BIOTIN"/>
    <property type="match status" value="1"/>
</dbReference>
<dbReference type="PANTHER" id="PTHR45266">
    <property type="entry name" value="OXALOACETATE DECARBOXYLASE ALPHA CHAIN"/>
    <property type="match status" value="1"/>
</dbReference>
<evidence type="ECO:0000259" key="2">
    <source>
        <dbReference type="PROSITE" id="PS50968"/>
    </source>
</evidence>
<name>A0A1I7WJ60_HETBA</name>
<dbReference type="Pfam" id="PF00364">
    <property type="entry name" value="Biotin_lipoyl"/>
    <property type="match status" value="1"/>
</dbReference>
<dbReference type="Gene3D" id="2.40.50.100">
    <property type="match status" value="1"/>
</dbReference>
<dbReference type="SUPFAM" id="SSF51230">
    <property type="entry name" value="Single hybrid motif"/>
    <property type="match status" value="1"/>
</dbReference>
<dbReference type="AlphaFoldDB" id="A0A1I7WJ60"/>
<dbReference type="InterPro" id="IPR001882">
    <property type="entry name" value="Biotin_BS"/>
</dbReference>
<dbReference type="InterPro" id="IPR050709">
    <property type="entry name" value="Biotin_Carboxyl_Carrier/Decarb"/>
</dbReference>
<organism evidence="3 4">
    <name type="scientific">Heterorhabditis bacteriophora</name>
    <name type="common">Entomopathogenic nematode worm</name>
    <dbReference type="NCBI Taxonomy" id="37862"/>
    <lineage>
        <taxon>Eukaryota</taxon>
        <taxon>Metazoa</taxon>
        <taxon>Ecdysozoa</taxon>
        <taxon>Nematoda</taxon>
        <taxon>Chromadorea</taxon>
        <taxon>Rhabditida</taxon>
        <taxon>Rhabditina</taxon>
        <taxon>Rhabditomorpha</taxon>
        <taxon>Strongyloidea</taxon>
        <taxon>Heterorhabditidae</taxon>
        <taxon>Heterorhabditis</taxon>
    </lineage>
</organism>
<reference evidence="4" key="1">
    <citation type="submission" date="2016-11" db="UniProtKB">
        <authorList>
            <consortium name="WormBaseParasite"/>
        </authorList>
    </citation>
    <scope>IDENTIFICATION</scope>
</reference>
<dbReference type="FunFam" id="2.40.50.100:FF:000003">
    <property type="entry name" value="Acetyl-CoA carboxylase biotin carboxyl carrier protein"/>
    <property type="match status" value="1"/>
</dbReference>
<keyword evidence="1" id="KW-0092">Biotin</keyword>
<dbReference type="PANTHER" id="PTHR45266:SF3">
    <property type="entry name" value="OXALOACETATE DECARBOXYLASE ALPHA CHAIN"/>
    <property type="match status" value="1"/>
</dbReference>
<dbReference type="InterPro" id="IPR011053">
    <property type="entry name" value="Single_hybrid_motif"/>
</dbReference>
<evidence type="ECO:0000313" key="4">
    <source>
        <dbReference type="WBParaSite" id="Hba_05040"/>
    </source>
</evidence>